<dbReference type="EC" id="3.1.3.5" evidence="9"/>
<keyword evidence="7 9" id="KW-0547">Nucleotide-binding</keyword>
<dbReference type="Gene3D" id="3.40.1210.10">
    <property type="entry name" value="Survival protein SurE-like phosphatase/nucleotidase"/>
    <property type="match status" value="1"/>
</dbReference>
<sequence length="252" mass="27310">MHILLTNDDGILAPGIKALWQELSHFARISVVAPDSEKSASSQAITVHHPIWVDVHPVDVADICAWRVGGTPTDCVKVALESLLADDLPDVIVSGINQGSNMGTDVLYSGTVSAAIEGALHGLPAIAMSLDSWEIFDFEPAAKTARKVIETMINRSLPPNTLLNVNVPALPESQLKGIAITKLGVRNYENTFERRQDPRGRTYYWMSGRVSDTENAPDSDIVAVQNGKISITPIHFDLTNYGIMNALGTWGL</sequence>
<feature type="binding site" evidence="9">
    <location>
        <position position="39"/>
    </location>
    <ligand>
        <name>a divalent metal cation</name>
        <dbReference type="ChEBI" id="CHEBI:60240"/>
    </ligand>
</feature>
<dbReference type="NCBIfam" id="NF001492">
    <property type="entry name" value="PRK00346.2-2"/>
    <property type="match status" value="1"/>
</dbReference>
<comment type="cofactor">
    <cofactor evidence="2">
        <name>Mg(2+)</name>
        <dbReference type="ChEBI" id="CHEBI:18420"/>
    </cofactor>
</comment>
<evidence type="ECO:0000313" key="11">
    <source>
        <dbReference type="EMBL" id="CQR74529.1"/>
    </source>
</evidence>
<name>A0A0U1L5E4_9FIRM</name>
<evidence type="ECO:0000313" key="12">
    <source>
        <dbReference type="Proteomes" id="UP000049855"/>
    </source>
</evidence>
<dbReference type="FunFam" id="3.40.1210.10:FF:000001">
    <property type="entry name" value="5'/3'-nucleotidase SurE"/>
    <property type="match status" value="1"/>
</dbReference>
<organism evidence="11 12">
    <name type="scientific">Sporomusa ovata</name>
    <dbReference type="NCBI Taxonomy" id="2378"/>
    <lineage>
        <taxon>Bacteria</taxon>
        <taxon>Bacillati</taxon>
        <taxon>Bacillota</taxon>
        <taxon>Negativicutes</taxon>
        <taxon>Selenomonadales</taxon>
        <taxon>Sporomusaceae</taxon>
        <taxon>Sporomusa</taxon>
    </lineage>
</organism>
<reference evidence="12" key="1">
    <citation type="submission" date="2015-03" db="EMBL/GenBank/DDBJ databases">
        <authorList>
            <person name="Nijsse Bart"/>
        </authorList>
    </citation>
    <scope>NUCLEOTIDE SEQUENCE [LARGE SCALE GENOMIC DNA]</scope>
</reference>
<dbReference type="RefSeq" id="WP_028971633.1">
    <property type="nucleotide sequence ID" value="NZ_CTRP01000014.1"/>
</dbReference>
<evidence type="ECO:0000256" key="4">
    <source>
        <dbReference type="ARBA" id="ARBA00011062"/>
    </source>
</evidence>
<dbReference type="HAMAP" id="MF_00060">
    <property type="entry name" value="SurE"/>
    <property type="match status" value="1"/>
</dbReference>
<comment type="catalytic activity">
    <reaction evidence="1 9">
        <text>a ribonucleoside 5'-phosphate + H2O = a ribonucleoside + phosphate</text>
        <dbReference type="Rhea" id="RHEA:12484"/>
        <dbReference type="ChEBI" id="CHEBI:15377"/>
        <dbReference type="ChEBI" id="CHEBI:18254"/>
        <dbReference type="ChEBI" id="CHEBI:43474"/>
        <dbReference type="ChEBI" id="CHEBI:58043"/>
        <dbReference type="EC" id="3.1.3.5"/>
    </reaction>
</comment>
<gene>
    <name evidence="9" type="primary">surE</name>
    <name evidence="11" type="ORF">SpAn4DRAFT_0991</name>
</gene>
<proteinExistence type="inferred from homology"/>
<feature type="binding site" evidence="9">
    <location>
        <position position="97"/>
    </location>
    <ligand>
        <name>a divalent metal cation</name>
        <dbReference type="ChEBI" id="CHEBI:60240"/>
    </ligand>
</feature>
<evidence type="ECO:0000256" key="5">
    <source>
        <dbReference type="ARBA" id="ARBA00022490"/>
    </source>
</evidence>
<dbReference type="GO" id="GO:0008254">
    <property type="term" value="F:3'-nucleotidase activity"/>
    <property type="evidence" value="ECO:0007669"/>
    <property type="project" value="TreeGrafter"/>
</dbReference>
<dbReference type="Pfam" id="PF01975">
    <property type="entry name" value="SurE"/>
    <property type="match status" value="1"/>
</dbReference>
<dbReference type="NCBIfam" id="NF001490">
    <property type="entry name" value="PRK00346.1-4"/>
    <property type="match status" value="1"/>
</dbReference>
<keyword evidence="6 9" id="KW-0479">Metal-binding</keyword>
<dbReference type="InterPro" id="IPR002828">
    <property type="entry name" value="SurE-like_Pase/nucleotidase"/>
</dbReference>
<accession>A0A0U1L5E4</accession>
<dbReference type="GO" id="GO:0046872">
    <property type="term" value="F:metal ion binding"/>
    <property type="evidence" value="ECO:0007669"/>
    <property type="project" value="UniProtKB-UniRule"/>
</dbReference>
<protein>
    <recommendedName>
        <fullName evidence="9">5'-nucleotidase SurE</fullName>
        <ecNumber evidence="9">3.1.3.5</ecNumber>
    </recommendedName>
    <alternativeName>
        <fullName evidence="9">Nucleoside 5'-monophosphate phosphohydrolase</fullName>
    </alternativeName>
</protein>
<dbReference type="PANTHER" id="PTHR30457:SF12">
    <property type="entry name" value="5'_3'-NUCLEOTIDASE SURE"/>
    <property type="match status" value="1"/>
</dbReference>
<evidence type="ECO:0000256" key="6">
    <source>
        <dbReference type="ARBA" id="ARBA00022723"/>
    </source>
</evidence>
<dbReference type="AlphaFoldDB" id="A0A0U1L5E4"/>
<evidence type="ECO:0000256" key="9">
    <source>
        <dbReference type="HAMAP-Rule" id="MF_00060"/>
    </source>
</evidence>
<comment type="cofactor">
    <cofactor evidence="9">
        <name>a divalent metal cation</name>
        <dbReference type="ChEBI" id="CHEBI:60240"/>
    </cofactor>
    <text evidence="9">Binds 1 divalent metal cation per subunit.</text>
</comment>
<dbReference type="NCBIfam" id="TIGR00087">
    <property type="entry name" value="surE"/>
    <property type="match status" value="1"/>
</dbReference>
<dbReference type="GO" id="GO:0005737">
    <property type="term" value="C:cytoplasm"/>
    <property type="evidence" value="ECO:0007669"/>
    <property type="project" value="UniProtKB-SubCell"/>
</dbReference>
<dbReference type="GO" id="GO:0004309">
    <property type="term" value="F:exopolyphosphatase activity"/>
    <property type="evidence" value="ECO:0007669"/>
    <property type="project" value="TreeGrafter"/>
</dbReference>
<dbReference type="InterPro" id="IPR036523">
    <property type="entry name" value="SurE-like_sf"/>
</dbReference>
<dbReference type="PANTHER" id="PTHR30457">
    <property type="entry name" value="5'-NUCLEOTIDASE SURE"/>
    <property type="match status" value="1"/>
</dbReference>
<feature type="domain" description="Survival protein SurE-like phosphatase/nucleotidase" evidence="10">
    <location>
        <begin position="3"/>
        <end position="189"/>
    </location>
</feature>
<comment type="function">
    <text evidence="9">Nucleotidase that shows phosphatase activity on nucleoside 5'-monophosphates.</text>
</comment>
<evidence type="ECO:0000256" key="7">
    <source>
        <dbReference type="ARBA" id="ARBA00022741"/>
    </source>
</evidence>
<evidence type="ECO:0000259" key="10">
    <source>
        <dbReference type="Pfam" id="PF01975"/>
    </source>
</evidence>
<dbReference type="GO" id="GO:0000166">
    <property type="term" value="F:nucleotide binding"/>
    <property type="evidence" value="ECO:0007669"/>
    <property type="project" value="UniProtKB-KW"/>
</dbReference>
<dbReference type="InterPro" id="IPR030048">
    <property type="entry name" value="SurE"/>
</dbReference>
<dbReference type="GO" id="GO:0008253">
    <property type="term" value="F:5'-nucleotidase activity"/>
    <property type="evidence" value="ECO:0007669"/>
    <property type="project" value="UniProtKB-UniRule"/>
</dbReference>
<dbReference type="SUPFAM" id="SSF64167">
    <property type="entry name" value="SurE-like"/>
    <property type="match status" value="1"/>
</dbReference>
<dbReference type="Proteomes" id="UP000049855">
    <property type="component" value="Unassembled WGS sequence"/>
</dbReference>
<comment type="similarity">
    <text evidence="4 9">Belongs to the SurE nucleotidase family.</text>
</comment>
<keyword evidence="12" id="KW-1185">Reference proteome</keyword>
<evidence type="ECO:0000256" key="1">
    <source>
        <dbReference type="ARBA" id="ARBA00000815"/>
    </source>
</evidence>
<dbReference type="EMBL" id="CTRP01000014">
    <property type="protein sequence ID" value="CQR74529.1"/>
    <property type="molecule type" value="Genomic_DNA"/>
</dbReference>
<evidence type="ECO:0000256" key="2">
    <source>
        <dbReference type="ARBA" id="ARBA00001946"/>
    </source>
</evidence>
<feature type="binding site" evidence="9">
    <location>
        <position position="8"/>
    </location>
    <ligand>
        <name>a divalent metal cation</name>
        <dbReference type="ChEBI" id="CHEBI:60240"/>
    </ligand>
</feature>
<feature type="binding site" evidence="9">
    <location>
        <position position="9"/>
    </location>
    <ligand>
        <name>a divalent metal cation</name>
        <dbReference type="ChEBI" id="CHEBI:60240"/>
    </ligand>
</feature>
<comment type="subcellular location">
    <subcellularLocation>
        <location evidence="3 9">Cytoplasm</location>
    </subcellularLocation>
</comment>
<evidence type="ECO:0000256" key="8">
    <source>
        <dbReference type="ARBA" id="ARBA00022801"/>
    </source>
</evidence>
<keyword evidence="5 9" id="KW-0963">Cytoplasm</keyword>
<keyword evidence="8 9" id="KW-0378">Hydrolase</keyword>
<evidence type="ECO:0000256" key="3">
    <source>
        <dbReference type="ARBA" id="ARBA00004496"/>
    </source>
</evidence>